<accession>A0A365H9G1</accession>
<gene>
    <name evidence="1" type="ORF">DPM19_08115</name>
</gene>
<reference evidence="1 2" key="1">
    <citation type="submission" date="2018-06" db="EMBL/GenBank/DDBJ databases">
        <title>Actinomadura craniellae sp. nov. isolated from marine sponge Craniella sp.</title>
        <authorList>
            <person name="Li L."/>
            <person name="Xu Q.H."/>
            <person name="Lin H.W."/>
            <person name="Lu Y.H."/>
        </authorList>
    </citation>
    <scope>NUCLEOTIDE SEQUENCE [LARGE SCALE GENOMIC DNA]</scope>
    <source>
        <strain evidence="1 2">LHW63021</strain>
    </source>
</reference>
<sequence length="135" mass="14702">MPQTRELFDSLMAQAPLDGETLASLADVLAHCEEATTACAAGMLAREDAGHLHMAVLHDLDCADVVTSTRRLLTRTKIDDSALLTAQLEVCLLACQRSNETCSRHASHHEHCRICSQATQRAIDTCHQALNALRP</sequence>
<protein>
    <recommendedName>
        <fullName evidence="3">Four-helix bundle copper-binding protein</fullName>
    </recommendedName>
</protein>
<evidence type="ECO:0000313" key="1">
    <source>
        <dbReference type="EMBL" id="RAY15735.1"/>
    </source>
</evidence>
<dbReference type="RefSeq" id="WP_111864297.1">
    <property type="nucleotide sequence ID" value="NZ_QLYX01000003.1"/>
</dbReference>
<dbReference type="AlphaFoldDB" id="A0A365H9G1"/>
<dbReference type="Gene3D" id="1.20.1270.360">
    <property type="match status" value="1"/>
</dbReference>
<comment type="caution">
    <text evidence="1">The sequence shown here is derived from an EMBL/GenBank/DDBJ whole genome shotgun (WGS) entry which is preliminary data.</text>
</comment>
<dbReference type="Proteomes" id="UP000251891">
    <property type="component" value="Unassembled WGS sequence"/>
</dbReference>
<dbReference type="EMBL" id="QLYX01000003">
    <property type="protein sequence ID" value="RAY15735.1"/>
    <property type="molecule type" value="Genomic_DNA"/>
</dbReference>
<evidence type="ECO:0000313" key="2">
    <source>
        <dbReference type="Proteomes" id="UP000251891"/>
    </source>
</evidence>
<proteinExistence type="predicted"/>
<organism evidence="1 2">
    <name type="scientific">Actinomadura craniellae</name>
    <dbReference type="NCBI Taxonomy" id="2231787"/>
    <lineage>
        <taxon>Bacteria</taxon>
        <taxon>Bacillati</taxon>
        <taxon>Actinomycetota</taxon>
        <taxon>Actinomycetes</taxon>
        <taxon>Streptosporangiales</taxon>
        <taxon>Thermomonosporaceae</taxon>
        <taxon>Actinomadura</taxon>
    </lineage>
</organism>
<evidence type="ECO:0008006" key="3">
    <source>
        <dbReference type="Google" id="ProtNLM"/>
    </source>
</evidence>
<dbReference type="OrthoDB" id="5396211at2"/>
<name>A0A365H9G1_9ACTN</name>
<dbReference type="InterPro" id="IPR005560">
    <property type="entry name" value="Csp_YhjQ"/>
</dbReference>
<dbReference type="Pfam" id="PF03860">
    <property type="entry name" value="Csp"/>
    <property type="match status" value="1"/>
</dbReference>
<keyword evidence="2" id="KW-1185">Reference proteome</keyword>